<name>A0A8H8DK93_9FUNG</name>
<dbReference type="GO" id="GO:0000448">
    <property type="term" value="P:cleavage in ITS2 between 5.8S rRNA and LSU-rRNA of tricistronic rRNA transcript (SSU-rRNA, 5.8S rRNA, LSU-rRNA)"/>
    <property type="evidence" value="ECO:0007669"/>
    <property type="project" value="TreeGrafter"/>
</dbReference>
<dbReference type="AlphaFoldDB" id="A0A8H8DK93"/>
<evidence type="ECO:0000313" key="9">
    <source>
        <dbReference type="EMBL" id="KAG5461420.1"/>
    </source>
</evidence>
<evidence type="ECO:0000256" key="4">
    <source>
        <dbReference type="ARBA" id="ARBA00022679"/>
    </source>
</evidence>
<dbReference type="Proteomes" id="UP000673691">
    <property type="component" value="Unassembled WGS sequence"/>
</dbReference>
<accession>A0A8H8DK93</accession>
<comment type="caution">
    <text evidence="9">The sequence shown here is derived from an EMBL/GenBank/DDBJ whole genome shotgun (WGS) entry which is preliminary data.</text>
</comment>
<organism evidence="9 10">
    <name type="scientific">Olpidium bornovanus</name>
    <dbReference type="NCBI Taxonomy" id="278681"/>
    <lineage>
        <taxon>Eukaryota</taxon>
        <taxon>Fungi</taxon>
        <taxon>Fungi incertae sedis</taxon>
        <taxon>Olpidiomycota</taxon>
        <taxon>Olpidiomycotina</taxon>
        <taxon>Olpidiomycetes</taxon>
        <taxon>Olpidiales</taxon>
        <taxon>Olpidiaceae</taxon>
        <taxon>Olpidium</taxon>
    </lineage>
</organism>
<protein>
    <recommendedName>
        <fullName evidence="3">Polynucleotide 5'-hydroxyl-kinase GRC3</fullName>
    </recommendedName>
    <alternativeName>
        <fullName evidence="2">Polynucleotide 5'-hydroxyl-kinase grc3</fullName>
    </alternativeName>
</protein>
<evidence type="ECO:0000256" key="1">
    <source>
        <dbReference type="ARBA" id="ARBA00011003"/>
    </source>
</evidence>
<keyword evidence="4" id="KW-0808">Transferase</keyword>
<keyword evidence="7" id="KW-0067">ATP-binding</keyword>
<dbReference type="EMBL" id="JAEFCI010003687">
    <property type="protein sequence ID" value="KAG5461420.1"/>
    <property type="molecule type" value="Genomic_DNA"/>
</dbReference>
<reference evidence="9 10" key="1">
    <citation type="journal article" name="Sci. Rep.">
        <title>Genome-scale phylogenetic analyses confirm Olpidium as the closest living zoosporic fungus to the non-flagellated, terrestrial fungi.</title>
        <authorList>
            <person name="Chang Y."/>
            <person name="Rochon D."/>
            <person name="Sekimoto S."/>
            <person name="Wang Y."/>
            <person name="Chovatia M."/>
            <person name="Sandor L."/>
            <person name="Salamov A."/>
            <person name="Grigoriev I.V."/>
            <person name="Stajich J.E."/>
            <person name="Spatafora J.W."/>
        </authorList>
    </citation>
    <scope>NUCLEOTIDE SEQUENCE [LARGE SCALE GENOMIC DNA]</scope>
    <source>
        <strain evidence="9">S191</strain>
    </source>
</reference>
<sequence length="71" mass="7781">MVTSPLLGPPYTHLAHAEHAHYIGSPSPRDDPGYYVECLCALVNNYRLLQAEFDGSLPLVVNTQGWVKGSI</sequence>
<keyword evidence="10" id="KW-1185">Reference proteome</keyword>
<evidence type="ECO:0000256" key="2">
    <source>
        <dbReference type="ARBA" id="ARBA00018706"/>
    </source>
</evidence>
<dbReference type="GO" id="GO:0051731">
    <property type="term" value="F:polynucleotide 5'-hydroxyl-kinase activity"/>
    <property type="evidence" value="ECO:0007669"/>
    <property type="project" value="InterPro"/>
</dbReference>
<gene>
    <name evidence="9" type="ORF">BJ554DRAFT_6392</name>
</gene>
<dbReference type="PANTHER" id="PTHR12755:SF3">
    <property type="entry name" value="POLYNUCLEOTIDE 5'-HYDROXYL-KINASE NOL9"/>
    <property type="match status" value="1"/>
</dbReference>
<dbReference type="InterPro" id="IPR027417">
    <property type="entry name" value="P-loop_NTPase"/>
</dbReference>
<evidence type="ECO:0000256" key="3">
    <source>
        <dbReference type="ARBA" id="ARBA00019824"/>
    </source>
</evidence>
<evidence type="ECO:0000313" key="10">
    <source>
        <dbReference type="Proteomes" id="UP000673691"/>
    </source>
</evidence>
<evidence type="ECO:0000259" key="8">
    <source>
        <dbReference type="Pfam" id="PF16575"/>
    </source>
</evidence>
<dbReference type="InterPro" id="IPR045116">
    <property type="entry name" value="Clp1/Grc3"/>
</dbReference>
<proteinExistence type="inferred from homology"/>
<dbReference type="GO" id="GO:0005524">
    <property type="term" value="F:ATP binding"/>
    <property type="evidence" value="ECO:0007669"/>
    <property type="project" value="UniProtKB-KW"/>
</dbReference>
<dbReference type="Gene3D" id="3.40.50.300">
    <property type="entry name" value="P-loop containing nucleotide triphosphate hydrolases"/>
    <property type="match status" value="1"/>
</dbReference>
<dbReference type="Pfam" id="PF16575">
    <property type="entry name" value="CLP1_P"/>
    <property type="match status" value="1"/>
</dbReference>
<comment type="similarity">
    <text evidence="1">Belongs to the Clp1 family. NOL9/GRC3 subfamily.</text>
</comment>
<keyword evidence="6" id="KW-0418">Kinase</keyword>
<evidence type="ECO:0000256" key="6">
    <source>
        <dbReference type="ARBA" id="ARBA00022777"/>
    </source>
</evidence>
<keyword evidence="5" id="KW-0547">Nucleotide-binding</keyword>
<dbReference type="InterPro" id="IPR032319">
    <property type="entry name" value="CLP1_P"/>
</dbReference>
<evidence type="ECO:0000256" key="5">
    <source>
        <dbReference type="ARBA" id="ARBA00022741"/>
    </source>
</evidence>
<evidence type="ECO:0000256" key="7">
    <source>
        <dbReference type="ARBA" id="ARBA00022840"/>
    </source>
</evidence>
<dbReference type="OrthoDB" id="2405412at2759"/>
<dbReference type="GO" id="GO:0005634">
    <property type="term" value="C:nucleus"/>
    <property type="evidence" value="ECO:0007669"/>
    <property type="project" value="TreeGrafter"/>
</dbReference>
<dbReference type="PANTHER" id="PTHR12755">
    <property type="entry name" value="CLEAVAGE/POLYADENYLATION FACTOR IA SUBUNIT CLP1P"/>
    <property type="match status" value="1"/>
</dbReference>
<feature type="domain" description="Clp1 P-loop" evidence="8">
    <location>
        <begin position="3"/>
        <end position="69"/>
    </location>
</feature>